<dbReference type="Proteomes" id="UP001215712">
    <property type="component" value="Unassembled WGS sequence"/>
</dbReference>
<reference evidence="2" key="2">
    <citation type="submission" date="2023-01" db="EMBL/GenBank/DDBJ databases">
        <authorList>
            <person name="Petersen C."/>
        </authorList>
    </citation>
    <scope>NUCLEOTIDE SEQUENCE</scope>
    <source>
        <strain evidence="2">IBT 17514</strain>
    </source>
</reference>
<dbReference type="EMBL" id="JAQJAN010000007">
    <property type="protein sequence ID" value="KAJ5726947.1"/>
    <property type="molecule type" value="Genomic_DNA"/>
</dbReference>
<keyword evidence="1" id="KW-0472">Membrane</keyword>
<sequence length="185" mass="20332">MRVVSIMHIVSILSVLLYSTLALAFRQHAKRGAETNATLYAYGTNSLDWPISYGIDDGLLYIAENPSDESANLTPVTWDLASITGECWIANASFVNGTRAGSMYIMDHVDYAVGVLPQTRAAYINGTVSGFALFASQLVFNNDTLLQAQFWARKTDYEDVYALTWTLDDGEPNGKFPVVVKASED</sequence>
<comment type="caution">
    <text evidence="2">The sequence shown here is derived from an EMBL/GenBank/DDBJ whole genome shotgun (WGS) entry which is preliminary data.</text>
</comment>
<evidence type="ECO:0000256" key="1">
    <source>
        <dbReference type="SAM" id="Phobius"/>
    </source>
</evidence>
<keyword evidence="1" id="KW-0812">Transmembrane</keyword>
<proteinExistence type="predicted"/>
<dbReference type="AlphaFoldDB" id="A0AAD6HLF1"/>
<gene>
    <name evidence="2" type="ORF">N7493_005974</name>
</gene>
<protein>
    <submittedName>
        <fullName evidence="2">Uncharacterized protein</fullName>
    </submittedName>
</protein>
<accession>A0AAD6HLF1</accession>
<keyword evidence="1" id="KW-1133">Transmembrane helix</keyword>
<organism evidence="2 3">
    <name type="scientific">Penicillium malachiteum</name>
    <dbReference type="NCBI Taxonomy" id="1324776"/>
    <lineage>
        <taxon>Eukaryota</taxon>
        <taxon>Fungi</taxon>
        <taxon>Dikarya</taxon>
        <taxon>Ascomycota</taxon>
        <taxon>Pezizomycotina</taxon>
        <taxon>Eurotiomycetes</taxon>
        <taxon>Eurotiomycetidae</taxon>
        <taxon>Eurotiales</taxon>
        <taxon>Aspergillaceae</taxon>
        <taxon>Penicillium</taxon>
    </lineage>
</organism>
<feature type="transmembrane region" description="Helical" evidence="1">
    <location>
        <begin position="6"/>
        <end position="25"/>
    </location>
</feature>
<evidence type="ECO:0000313" key="2">
    <source>
        <dbReference type="EMBL" id="KAJ5726947.1"/>
    </source>
</evidence>
<keyword evidence="3" id="KW-1185">Reference proteome</keyword>
<name>A0AAD6HLF1_9EURO</name>
<reference evidence="2" key="1">
    <citation type="journal article" date="2023" name="IMA Fungus">
        <title>Comparative genomic study of the Penicillium genus elucidates a diverse pangenome and 15 lateral gene transfer events.</title>
        <authorList>
            <person name="Petersen C."/>
            <person name="Sorensen T."/>
            <person name="Nielsen M.R."/>
            <person name="Sondergaard T.E."/>
            <person name="Sorensen J.L."/>
            <person name="Fitzpatrick D.A."/>
            <person name="Frisvad J.C."/>
            <person name="Nielsen K.L."/>
        </authorList>
    </citation>
    <scope>NUCLEOTIDE SEQUENCE</scope>
    <source>
        <strain evidence="2">IBT 17514</strain>
    </source>
</reference>
<evidence type="ECO:0000313" key="3">
    <source>
        <dbReference type="Proteomes" id="UP001215712"/>
    </source>
</evidence>